<reference evidence="2" key="1">
    <citation type="submission" date="2020-10" db="EMBL/GenBank/DDBJ databases">
        <authorList>
            <person name="Gilroy R."/>
        </authorList>
    </citation>
    <scope>NUCLEOTIDE SEQUENCE</scope>
    <source>
        <strain evidence="2">G3-3990</strain>
    </source>
</reference>
<feature type="domain" description="SecDF P1 head subdomain" evidence="1">
    <location>
        <begin position="68"/>
        <end position="116"/>
    </location>
</feature>
<comment type="caution">
    <text evidence="2">The sequence shown here is derived from an EMBL/GenBank/DDBJ whole genome shotgun (WGS) entry which is preliminary data.</text>
</comment>
<sequence length="141" mass="15756">MKCFFQYALLILLFVACDSHRPDGWYHLSDNGIPSFRPIAEVNDFKEVRLDSMARGDGEMIYYIAGCLTEDATVDFYDATCKVIGKQIAFVFEDSVICAPQVNQGIESGNFGISINDARLAYRIWGALKKTIATIQNIGIE</sequence>
<organism evidence="2 3">
    <name type="scientific">Candidatus Gallipaludibacter merdavium</name>
    <dbReference type="NCBI Taxonomy" id="2840839"/>
    <lineage>
        <taxon>Bacteria</taxon>
        <taxon>Pseudomonadati</taxon>
        <taxon>Bacteroidota</taxon>
        <taxon>Bacteroidia</taxon>
        <taxon>Bacteroidales</taxon>
        <taxon>Candidatus Gallipaludibacter</taxon>
    </lineage>
</organism>
<dbReference type="PROSITE" id="PS51257">
    <property type="entry name" value="PROKAR_LIPOPROTEIN"/>
    <property type="match status" value="1"/>
</dbReference>
<dbReference type="EMBL" id="JADIMG010000052">
    <property type="protein sequence ID" value="MBO8459715.1"/>
    <property type="molecule type" value="Genomic_DNA"/>
</dbReference>
<reference evidence="2" key="2">
    <citation type="journal article" date="2021" name="PeerJ">
        <title>Extensive microbial diversity within the chicken gut microbiome revealed by metagenomics and culture.</title>
        <authorList>
            <person name="Gilroy R."/>
            <person name="Ravi A."/>
            <person name="Getino M."/>
            <person name="Pursley I."/>
            <person name="Horton D.L."/>
            <person name="Alikhan N.F."/>
            <person name="Baker D."/>
            <person name="Gharbi K."/>
            <person name="Hall N."/>
            <person name="Watson M."/>
            <person name="Adriaenssens E.M."/>
            <person name="Foster-Nyarko E."/>
            <person name="Jarju S."/>
            <person name="Secka A."/>
            <person name="Antonio M."/>
            <person name="Oren A."/>
            <person name="Chaudhuri R.R."/>
            <person name="La Ragione R."/>
            <person name="Hildebrand F."/>
            <person name="Pallen M.J."/>
        </authorList>
    </citation>
    <scope>NUCLEOTIDE SEQUENCE</scope>
    <source>
        <strain evidence="2">G3-3990</strain>
    </source>
</reference>
<proteinExistence type="predicted"/>
<dbReference type="InterPro" id="IPR054384">
    <property type="entry name" value="SecDF_P1_head"/>
</dbReference>
<evidence type="ECO:0000313" key="2">
    <source>
        <dbReference type="EMBL" id="MBO8459715.1"/>
    </source>
</evidence>
<gene>
    <name evidence="2" type="ORF">IAA73_05195</name>
</gene>
<dbReference type="AlphaFoldDB" id="A0A9D9HTM4"/>
<dbReference type="Gene3D" id="3.30.1360.200">
    <property type="match status" value="1"/>
</dbReference>
<accession>A0A9D9HTM4</accession>
<evidence type="ECO:0000259" key="1">
    <source>
        <dbReference type="Pfam" id="PF22599"/>
    </source>
</evidence>
<protein>
    <recommendedName>
        <fullName evidence="1">SecDF P1 head subdomain domain-containing protein</fullName>
    </recommendedName>
</protein>
<dbReference type="Proteomes" id="UP000823641">
    <property type="component" value="Unassembled WGS sequence"/>
</dbReference>
<dbReference type="Pfam" id="PF22599">
    <property type="entry name" value="SecDF_P1_head"/>
    <property type="match status" value="1"/>
</dbReference>
<name>A0A9D9HTM4_9BACT</name>
<evidence type="ECO:0000313" key="3">
    <source>
        <dbReference type="Proteomes" id="UP000823641"/>
    </source>
</evidence>